<dbReference type="Proteomes" id="UP000825935">
    <property type="component" value="Chromosome 21"/>
</dbReference>
<protein>
    <recommendedName>
        <fullName evidence="6">Pentatricopeptide repeat-containing protein</fullName>
    </recommendedName>
</protein>
<keyword evidence="3" id="KW-0812">Transmembrane</keyword>
<gene>
    <name evidence="4" type="ORF">KP509_21G062600</name>
</gene>
<dbReference type="EMBL" id="CM035426">
    <property type="protein sequence ID" value="KAH7315725.1"/>
    <property type="molecule type" value="Genomic_DNA"/>
</dbReference>
<keyword evidence="3" id="KW-1133">Transmembrane helix</keyword>
<evidence type="ECO:0000256" key="3">
    <source>
        <dbReference type="SAM" id="Phobius"/>
    </source>
</evidence>
<dbReference type="InterPro" id="IPR002885">
    <property type="entry name" value="PPR_rpt"/>
</dbReference>
<comment type="caution">
    <text evidence="4">The sequence shown here is derived from an EMBL/GenBank/DDBJ whole genome shotgun (WGS) entry which is preliminary data.</text>
</comment>
<evidence type="ECO:0000256" key="1">
    <source>
        <dbReference type="ARBA" id="ARBA00022737"/>
    </source>
</evidence>
<dbReference type="PANTHER" id="PTHR24015">
    <property type="entry name" value="OS07G0578800 PROTEIN-RELATED"/>
    <property type="match status" value="1"/>
</dbReference>
<keyword evidence="3" id="KW-0472">Membrane</keyword>
<reference evidence="4" key="1">
    <citation type="submission" date="2021-08" db="EMBL/GenBank/DDBJ databases">
        <title>WGS assembly of Ceratopteris richardii.</title>
        <authorList>
            <person name="Marchant D.B."/>
            <person name="Chen G."/>
            <person name="Jenkins J."/>
            <person name="Shu S."/>
            <person name="Leebens-Mack J."/>
            <person name="Grimwood J."/>
            <person name="Schmutz J."/>
            <person name="Soltis P."/>
            <person name="Soltis D."/>
            <person name="Chen Z.-H."/>
        </authorList>
    </citation>
    <scope>NUCLEOTIDE SEQUENCE</scope>
    <source>
        <strain evidence="4">Whitten #5841</strain>
        <tissue evidence="4">Leaf</tissue>
    </source>
</reference>
<keyword evidence="1" id="KW-0677">Repeat</keyword>
<feature type="repeat" description="PPR" evidence="2">
    <location>
        <begin position="500"/>
        <end position="534"/>
    </location>
</feature>
<dbReference type="PANTHER" id="PTHR24015:SF548">
    <property type="entry name" value="OS08G0340900 PROTEIN"/>
    <property type="match status" value="1"/>
</dbReference>
<dbReference type="NCBIfam" id="TIGR00756">
    <property type="entry name" value="PPR"/>
    <property type="match status" value="5"/>
</dbReference>
<dbReference type="InterPro" id="IPR011990">
    <property type="entry name" value="TPR-like_helical_dom_sf"/>
</dbReference>
<dbReference type="GO" id="GO:0048731">
    <property type="term" value="P:system development"/>
    <property type="evidence" value="ECO:0007669"/>
    <property type="project" value="UniProtKB-ARBA"/>
</dbReference>
<feature type="transmembrane region" description="Helical" evidence="3">
    <location>
        <begin position="1210"/>
        <end position="1235"/>
    </location>
</feature>
<dbReference type="AlphaFoldDB" id="A0A8T2SAK2"/>
<dbReference type="PROSITE" id="PS51375">
    <property type="entry name" value="PPR"/>
    <property type="match status" value="8"/>
</dbReference>
<evidence type="ECO:0000313" key="5">
    <source>
        <dbReference type="Proteomes" id="UP000825935"/>
    </source>
</evidence>
<evidence type="ECO:0000256" key="2">
    <source>
        <dbReference type="PROSITE-ProRule" id="PRU00708"/>
    </source>
</evidence>
<feature type="repeat" description="PPR" evidence="2">
    <location>
        <begin position="602"/>
        <end position="636"/>
    </location>
</feature>
<dbReference type="GO" id="GO:0009451">
    <property type="term" value="P:RNA modification"/>
    <property type="evidence" value="ECO:0007669"/>
    <property type="project" value="InterPro"/>
</dbReference>
<dbReference type="InterPro" id="IPR046960">
    <property type="entry name" value="PPR_At4g14850-like_plant"/>
</dbReference>
<organism evidence="4 5">
    <name type="scientific">Ceratopteris richardii</name>
    <name type="common">Triangle waterfern</name>
    <dbReference type="NCBI Taxonomy" id="49495"/>
    <lineage>
        <taxon>Eukaryota</taxon>
        <taxon>Viridiplantae</taxon>
        <taxon>Streptophyta</taxon>
        <taxon>Embryophyta</taxon>
        <taxon>Tracheophyta</taxon>
        <taxon>Polypodiopsida</taxon>
        <taxon>Polypodiidae</taxon>
        <taxon>Polypodiales</taxon>
        <taxon>Pteridineae</taxon>
        <taxon>Pteridaceae</taxon>
        <taxon>Parkerioideae</taxon>
        <taxon>Ceratopteris</taxon>
    </lineage>
</organism>
<dbReference type="GO" id="GO:0003723">
    <property type="term" value="F:RNA binding"/>
    <property type="evidence" value="ECO:0007669"/>
    <property type="project" value="InterPro"/>
</dbReference>
<dbReference type="FunFam" id="1.25.40.10:FF:000381">
    <property type="entry name" value="Pentatricopeptide repeat-containing protein"/>
    <property type="match status" value="1"/>
</dbReference>
<sequence>MNVFMLRGSQELMWLHGWGNSFLCEQENSSVCLDLLRASSKERDLRACSILHKQILRMGMQDRFSNALISMYASCGALPKAQELFDTSNKRDVFTWTALVWGYACHGQSLIAIDCFEKMQLDGVSPNAVTFVCALKACGNLGVYKKGEEIHDKVTKFGLLRNNIKLGTAIIGMYAKCGFLAEARTTLGQLPVRDSMSWNTMIVGYLERMMYEKALDCFEAMQHEGRSPDAVTFACALKACSGLGTLEKGEKLHYVICREGHLERDIVLGNALVDMYAKCGALVKARQVLKELPVRNTVSWNALITGYVEHGQDEQALICFLQMRHEGASPDAVSFLCALQACASIGAAEKGEELHKEIAQLGLMKEHIKLGTALVDMYAKFGNLVKAREVFEELPVQNVVSFNVLIAGYTQHDEGEEALKCFHWMRDNNLSPDVGTYFSILKACGDVGAIIIGEQIHKDITEQGLLDAYVILGDALIYMYAKCGTFSKAQKILDELPVRNARSWYALIAGYANHERWDEALDSYELMQYEGLSVDAITYLCILKACNMLGASDNGQRVHKQILRQGLLGSDILISNALLSMYAKCGPYAKAVQVLEQLPSPDVASWNALIAGYSEQGEFDLALSSFEKMESKGISPDAVTFACILKVYGNTKNLHQGIKIHHRISQMGLLEGNIKLGNCLVGMYAKCGDLFKAQQVLQGLPIRDVISWNALIAGCVKIGEGVQALTSFERMQNESISADAVTYACLLKACGIIGAVAMGEGIHDELVRQGLLDNNVVLATALLDMYVKCGQTVKFQKGLVDLSVMDTVSWNALMAESIQQGIDSHALCCFEQMQHEGFCPNFSTFLSALNACSRLGLLDKALMIFSTMHSSYSVKPAFEHYACLVDVFGRAGQLEKALAVVEEVQHVHKGVWFALLGSCWKCADVNLMSWMFQHAKRADDSNAAIHTSLNSIGGDRILGEAFEGQEHGWWIGGEKPEICNGITENLVVIMELVVAIDGHVCEIPEQRHISNGPQYVPSEKRVIFYSHPPVSSASKAPIDHSFAAAYHIVHPNFSEPFNDFHLPGDEKVLCYTTTNGIGADKISGEAFEGEEYGFWNCKKPGIYNKNSEYMDSCLQTIDDVDGHACEVPNQRHINNGPHYMPYKKRANIHGDPPVLSTSKADLYHRWGASSNAHPSFSEPFHDFRSQKPENALLNNVQLLGNSVASDLSVWIINSLFVCFCMLVYAMHYCLFCCFLNF</sequence>
<dbReference type="FunFam" id="1.25.40.10:FF:000158">
    <property type="entry name" value="pentatricopeptide repeat-containing protein At2g33680"/>
    <property type="match status" value="1"/>
</dbReference>
<dbReference type="Pfam" id="PF01535">
    <property type="entry name" value="PPR"/>
    <property type="match status" value="7"/>
</dbReference>
<accession>A0A8T2SAK2</accession>
<feature type="repeat" description="PPR" evidence="2">
    <location>
        <begin position="194"/>
        <end position="228"/>
    </location>
</feature>
<dbReference type="Gene3D" id="1.25.40.10">
    <property type="entry name" value="Tetratricopeptide repeat domain"/>
    <property type="match status" value="6"/>
</dbReference>
<name>A0A8T2SAK2_CERRI</name>
<evidence type="ECO:0008006" key="6">
    <source>
        <dbReference type="Google" id="ProtNLM"/>
    </source>
</evidence>
<feature type="repeat" description="PPR" evidence="2">
    <location>
        <begin position="806"/>
        <end position="840"/>
    </location>
</feature>
<dbReference type="OrthoDB" id="185373at2759"/>
<keyword evidence="5" id="KW-1185">Reference proteome</keyword>
<proteinExistence type="predicted"/>
<dbReference type="SUPFAM" id="SSF81901">
    <property type="entry name" value="HCP-like"/>
    <property type="match status" value="1"/>
</dbReference>
<evidence type="ECO:0000313" key="4">
    <source>
        <dbReference type="EMBL" id="KAH7315725.1"/>
    </source>
</evidence>
<feature type="repeat" description="PPR" evidence="2">
    <location>
        <begin position="704"/>
        <end position="738"/>
    </location>
</feature>
<feature type="repeat" description="PPR" evidence="2">
    <location>
        <begin position="398"/>
        <end position="432"/>
    </location>
</feature>
<feature type="repeat" description="PPR" evidence="2">
    <location>
        <begin position="92"/>
        <end position="126"/>
    </location>
</feature>
<dbReference type="Pfam" id="PF13041">
    <property type="entry name" value="PPR_2"/>
    <property type="match status" value="6"/>
</dbReference>
<feature type="repeat" description="PPR" evidence="2">
    <location>
        <begin position="296"/>
        <end position="330"/>
    </location>
</feature>
<dbReference type="FunFam" id="1.25.40.10:FF:000344">
    <property type="entry name" value="Pentatricopeptide repeat-containing protein"/>
    <property type="match status" value="1"/>
</dbReference>